<sequence length="155" mass="17925">MNIPSLLCESVESASTTESAPNTEMVHAPEDTFQIPTGPRQAGSPQLSRIKWSCEDDRRLIELRGRGMKWEDISQHFPGRSPISCRLHYQNYLEKRSEWDDDQKDKLARLYERLKPEMWSQIAETMGVPRRAVEAMHWEIGKNDMARRAGVVPFP</sequence>
<reference evidence="4 5" key="1">
    <citation type="submission" date="2015-08" db="EMBL/GenBank/DDBJ databases">
        <title>Emmonsia species relationships and genome sequence.</title>
        <authorList>
            <person name="Cuomo C.A."/>
            <person name="Schwartz I.S."/>
            <person name="Kenyon C."/>
            <person name="De Hoog G.S."/>
            <person name="Govender N.P."/>
            <person name="Botha A."/>
            <person name="Moreno L."/>
            <person name="De Vries M."/>
            <person name="Munoz J.F."/>
            <person name="Stielow J.B."/>
        </authorList>
    </citation>
    <scope>NUCLEOTIDE SEQUENCE [LARGE SCALE GENOMIC DNA]</scope>
    <source>
        <strain evidence="4 5">EI222</strain>
    </source>
</reference>
<evidence type="ECO:0000259" key="2">
    <source>
        <dbReference type="PROSITE" id="PS50090"/>
    </source>
</evidence>
<feature type="compositionally biased region" description="Low complexity" evidence="1">
    <location>
        <begin position="9"/>
        <end position="20"/>
    </location>
</feature>
<dbReference type="InterPro" id="IPR001005">
    <property type="entry name" value="SANT/Myb"/>
</dbReference>
<evidence type="ECO:0008006" key="6">
    <source>
        <dbReference type="Google" id="ProtNLM"/>
    </source>
</evidence>
<gene>
    <name evidence="4" type="ORF">ACJ73_01662</name>
</gene>
<feature type="domain" description="HTH myb-type" evidence="3">
    <location>
        <begin position="44"/>
        <end position="97"/>
    </location>
</feature>
<dbReference type="PROSITE" id="PS50090">
    <property type="entry name" value="MYB_LIKE"/>
    <property type="match status" value="1"/>
</dbReference>
<evidence type="ECO:0000259" key="3">
    <source>
        <dbReference type="PROSITE" id="PS51294"/>
    </source>
</evidence>
<dbReference type="AlphaFoldDB" id="A0A1J9RG22"/>
<feature type="domain" description="Myb-like" evidence="2">
    <location>
        <begin position="44"/>
        <end position="93"/>
    </location>
</feature>
<dbReference type="Gene3D" id="1.10.10.60">
    <property type="entry name" value="Homeodomain-like"/>
    <property type="match status" value="1"/>
</dbReference>
<dbReference type="SMART" id="SM00717">
    <property type="entry name" value="SANT"/>
    <property type="match status" value="1"/>
</dbReference>
<dbReference type="GO" id="GO:0000978">
    <property type="term" value="F:RNA polymerase II cis-regulatory region sequence-specific DNA binding"/>
    <property type="evidence" value="ECO:0007669"/>
    <property type="project" value="TreeGrafter"/>
</dbReference>
<dbReference type="STRING" id="1658174.A0A1J9RG22"/>
<proteinExistence type="predicted"/>
<dbReference type="InterPro" id="IPR050560">
    <property type="entry name" value="MYB_TF"/>
</dbReference>
<organism evidence="4 5">
    <name type="scientific">Blastomyces percursus</name>
    <dbReference type="NCBI Taxonomy" id="1658174"/>
    <lineage>
        <taxon>Eukaryota</taxon>
        <taxon>Fungi</taxon>
        <taxon>Dikarya</taxon>
        <taxon>Ascomycota</taxon>
        <taxon>Pezizomycotina</taxon>
        <taxon>Eurotiomycetes</taxon>
        <taxon>Eurotiomycetidae</taxon>
        <taxon>Onygenales</taxon>
        <taxon>Ajellomycetaceae</taxon>
        <taxon>Blastomyces</taxon>
    </lineage>
</organism>
<dbReference type="VEuPathDB" id="FungiDB:ACJ73_01662"/>
<dbReference type="InterPro" id="IPR017930">
    <property type="entry name" value="Myb_dom"/>
</dbReference>
<dbReference type="InterPro" id="IPR009057">
    <property type="entry name" value="Homeodomain-like_sf"/>
</dbReference>
<dbReference type="SUPFAM" id="SSF46689">
    <property type="entry name" value="Homeodomain-like"/>
    <property type="match status" value="1"/>
</dbReference>
<dbReference type="Proteomes" id="UP000242791">
    <property type="component" value="Unassembled WGS sequence"/>
</dbReference>
<accession>A0A1J9RG22</accession>
<dbReference type="OrthoDB" id="2350934at2759"/>
<name>A0A1J9RG22_9EURO</name>
<dbReference type="EMBL" id="LGTZ01000156">
    <property type="protein sequence ID" value="OJD26940.1"/>
    <property type="molecule type" value="Genomic_DNA"/>
</dbReference>
<dbReference type="PANTHER" id="PTHR45614">
    <property type="entry name" value="MYB PROTEIN-RELATED"/>
    <property type="match status" value="1"/>
</dbReference>
<protein>
    <recommendedName>
        <fullName evidence="6">Myb-like domain-containing protein</fullName>
    </recommendedName>
</protein>
<keyword evidence="5" id="KW-1185">Reference proteome</keyword>
<evidence type="ECO:0000313" key="4">
    <source>
        <dbReference type="EMBL" id="OJD26940.1"/>
    </source>
</evidence>
<dbReference type="Pfam" id="PF00249">
    <property type="entry name" value="Myb_DNA-binding"/>
    <property type="match status" value="1"/>
</dbReference>
<dbReference type="PANTHER" id="PTHR45614:SF51">
    <property type="entry name" value="MYB-LIKE DNA-BINDING PROTEIN BAS1"/>
    <property type="match status" value="1"/>
</dbReference>
<dbReference type="GO" id="GO:0000981">
    <property type="term" value="F:DNA-binding transcription factor activity, RNA polymerase II-specific"/>
    <property type="evidence" value="ECO:0007669"/>
    <property type="project" value="TreeGrafter"/>
</dbReference>
<comment type="caution">
    <text evidence="4">The sequence shown here is derived from an EMBL/GenBank/DDBJ whole genome shotgun (WGS) entry which is preliminary data.</text>
</comment>
<feature type="region of interest" description="Disordered" evidence="1">
    <location>
        <begin position="1"/>
        <end position="24"/>
    </location>
</feature>
<dbReference type="GO" id="GO:0005634">
    <property type="term" value="C:nucleus"/>
    <property type="evidence" value="ECO:0007669"/>
    <property type="project" value="TreeGrafter"/>
</dbReference>
<dbReference type="PROSITE" id="PS51294">
    <property type="entry name" value="HTH_MYB"/>
    <property type="match status" value="1"/>
</dbReference>
<evidence type="ECO:0000313" key="5">
    <source>
        <dbReference type="Proteomes" id="UP000242791"/>
    </source>
</evidence>
<evidence type="ECO:0000256" key="1">
    <source>
        <dbReference type="SAM" id="MobiDB-lite"/>
    </source>
</evidence>
<dbReference type="CDD" id="cd00167">
    <property type="entry name" value="SANT"/>
    <property type="match status" value="1"/>
</dbReference>